<evidence type="ECO:0000256" key="1">
    <source>
        <dbReference type="SAM" id="MobiDB-lite"/>
    </source>
</evidence>
<keyword evidence="3" id="KW-1185">Reference proteome</keyword>
<organism evidence="2 3">
    <name type="scientific">Colletotrichum tofieldiae</name>
    <dbReference type="NCBI Taxonomy" id="708197"/>
    <lineage>
        <taxon>Eukaryota</taxon>
        <taxon>Fungi</taxon>
        <taxon>Dikarya</taxon>
        <taxon>Ascomycota</taxon>
        <taxon>Pezizomycotina</taxon>
        <taxon>Sordariomycetes</taxon>
        <taxon>Hypocreomycetidae</taxon>
        <taxon>Glomerellales</taxon>
        <taxon>Glomerellaceae</taxon>
        <taxon>Colletotrichum</taxon>
        <taxon>Colletotrichum spaethianum species complex</taxon>
    </lineage>
</organism>
<sequence length="461" mass="50810">LLRNCIMSSYFETVCSEAAWRREVKSKKYSDLSFSKALDGTSASEWGRGQLVRLRVVMSHGTNHKLLPLIAKNQPANAITKAISRAAIESSNDAFWSEYPGSRKALHSLLQGRGQGRVSERELWSEQEYIRHYGSEYGRLWAALDRLEDAPTDDAAAPNSQSTDAPHQDGEQREKNPAPATPPSPHPRSSKRARRSVQPFTGVVSFDQNTPIADSSSPASAPEAFSSPHSAAYVPAAEAICSSARTEDLTVDFIVTALRIILLHVPPQQFLDSGRDLGSAPTVDLDVQKLQLRVTISNLIQFGSIDDGGLWIRSLNKKRRARVALLEAKRFIGHIDDGHPVLSDAWLAQIVGEALAVRLAPDVWAGPHETVIVIAAARYFVRFFQLHVTDSYLNDLSKCVATEAAKPKTEPPAAPEADDVPRESIRVSSTRWFDFRELAELVYVMRNLSGIIKLAQDEAQG</sequence>
<comment type="caution">
    <text evidence="2">The sequence shown here is derived from an EMBL/GenBank/DDBJ whole genome shotgun (WGS) entry which is preliminary data.</text>
</comment>
<dbReference type="STRING" id="708197.A0A166P7Y9"/>
<feature type="region of interest" description="Disordered" evidence="1">
    <location>
        <begin position="151"/>
        <end position="226"/>
    </location>
</feature>
<protein>
    <submittedName>
        <fullName evidence="2">Uncharacterized protein</fullName>
    </submittedName>
</protein>
<reference evidence="2 3" key="1">
    <citation type="submission" date="2015-06" db="EMBL/GenBank/DDBJ databases">
        <title>Survival trade-offs in plant roots during colonization by closely related pathogenic and mutualistic fungi.</title>
        <authorList>
            <person name="Hacquard S."/>
            <person name="Kracher B."/>
            <person name="Hiruma K."/>
            <person name="Weinman A."/>
            <person name="Muench P."/>
            <person name="Garrido Oter R."/>
            <person name="Ver Loren van Themaat E."/>
            <person name="Dallerey J.-F."/>
            <person name="Damm U."/>
            <person name="Henrissat B."/>
            <person name="Lespinet O."/>
            <person name="Thon M."/>
            <person name="Kemen E."/>
            <person name="McHardy A.C."/>
            <person name="Schulze-Lefert P."/>
            <person name="O'Connell R.J."/>
        </authorList>
    </citation>
    <scope>NUCLEOTIDE SEQUENCE [LARGE SCALE GENOMIC DNA]</scope>
    <source>
        <strain evidence="2 3">0861</strain>
    </source>
</reference>
<dbReference type="Proteomes" id="UP000076552">
    <property type="component" value="Unassembled WGS sequence"/>
</dbReference>
<feature type="non-terminal residue" evidence="2">
    <location>
        <position position="1"/>
    </location>
</feature>
<name>A0A166P7Y9_9PEZI</name>
<proteinExistence type="predicted"/>
<evidence type="ECO:0000313" key="2">
    <source>
        <dbReference type="EMBL" id="KZL66476.1"/>
    </source>
</evidence>
<dbReference type="EMBL" id="LFIV01000175">
    <property type="protein sequence ID" value="KZL66476.1"/>
    <property type="molecule type" value="Genomic_DNA"/>
</dbReference>
<feature type="compositionally biased region" description="Basic and acidic residues" evidence="1">
    <location>
        <begin position="166"/>
        <end position="176"/>
    </location>
</feature>
<feature type="compositionally biased region" description="Low complexity" evidence="1">
    <location>
        <begin position="211"/>
        <end position="226"/>
    </location>
</feature>
<dbReference type="AlphaFoldDB" id="A0A166P7Y9"/>
<evidence type="ECO:0000313" key="3">
    <source>
        <dbReference type="Proteomes" id="UP000076552"/>
    </source>
</evidence>
<accession>A0A166P7Y9</accession>
<gene>
    <name evidence="2" type="ORF">CT0861_04205</name>
</gene>